<evidence type="ECO:0008006" key="3">
    <source>
        <dbReference type="Google" id="ProtNLM"/>
    </source>
</evidence>
<keyword evidence="2" id="KW-1185">Reference proteome</keyword>
<dbReference type="Proteomes" id="UP001215087">
    <property type="component" value="Unassembled WGS sequence"/>
</dbReference>
<dbReference type="RefSeq" id="WP_274702960.1">
    <property type="nucleotide sequence ID" value="NZ_JAQSVD010000012.1"/>
</dbReference>
<organism evidence="1 2">
    <name type="scientific">Eubacterium limosum</name>
    <dbReference type="NCBI Taxonomy" id="1736"/>
    <lineage>
        <taxon>Bacteria</taxon>
        <taxon>Bacillati</taxon>
        <taxon>Bacillota</taxon>
        <taxon>Clostridia</taxon>
        <taxon>Eubacteriales</taxon>
        <taxon>Eubacteriaceae</taxon>
        <taxon>Eubacterium</taxon>
    </lineage>
</organism>
<gene>
    <name evidence="1" type="ORF">PTZ04_17970</name>
</gene>
<dbReference type="EMBL" id="JAQSVD010000012">
    <property type="protein sequence ID" value="MDE1472146.1"/>
    <property type="molecule type" value="Genomic_DNA"/>
</dbReference>
<protein>
    <recommendedName>
        <fullName evidence="3">AP2 domain-containing protein</fullName>
    </recommendedName>
</protein>
<evidence type="ECO:0000313" key="2">
    <source>
        <dbReference type="Proteomes" id="UP001215087"/>
    </source>
</evidence>
<evidence type="ECO:0000313" key="1">
    <source>
        <dbReference type="EMBL" id="MDE1472146.1"/>
    </source>
</evidence>
<proteinExistence type="predicted"/>
<sequence>MEKYIARCRKQLKEWGAPLDNWYCVKLIDKEEASFVCELCGCEKVRYVHVMQHDEYFENVYVGCICAGIMEGDLMAAQERDRKMKNRAKRKLNFPNKKWKRARSGGLYVKYHDQFVFINNNGGRYRCCCNHKSAWQYHGKPIDNFLTACYAAFDLADPIEEAME</sequence>
<comment type="caution">
    <text evidence="1">The sequence shown here is derived from an EMBL/GenBank/DDBJ whole genome shotgun (WGS) entry which is preliminary data.</text>
</comment>
<reference evidence="1 2" key="1">
    <citation type="submission" date="2023-02" db="EMBL/GenBank/DDBJ databases">
        <title>Comparative genome analysis of Eubacterium limosum species.</title>
        <authorList>
            <person name="Bak J.E."/>
        </authorList>
    </citation>
    <scope>NUCLEOTIDE SEQUENCE [LARGE SCALE GENOMIC DNA]</scope>
    <source>
        <strain evidence="1 2">KGMB01548</strain>
    </source>
</reference>
<accession>A0ABT5UWC4</accession>
<name>A0ABT5UWC4_EUBLI</name>